<keyword evidence="1" id="KW-0812">Transmembrane</keyword>
<dbReference type="Pfam" id="PF04306">
    <property type="entry name" value="DUF456"/>
    <property type="match status" value="1"/>
</dbReference>
<proteinExistence type="predicted"/>
<dbReference type="AlphaFoldDB" id="A0A4Q7N5W7"/>
<evidence type="ECO:0000256" key="1">
    <source>
        <dbReference type="SAM" id="Phobius"/>
    </source>
</evidence>
<name>A0A4Q7N5W7_9BACT</name>
<accession>A0A4Q7N5W7</accession>
<keyword evidence="1" id="KW-0472">Membrane</keyword>
<evidence type="ECO:0008006" key="4">
    <source>
        <dbReference type="Google" id="ProtNLM"/>
    </source>
</evidence>
<organism evidence="2 3">
    <name type="scientific">Pseudobacter ginsenosidimutans</name>
    <dbReference type="NCBI Taxonomy" id="661488"/>
    <lineage>
        <taxon>Bacteria</taxon>
        <taxon>Pseudomonadati</taxon>
        <taxon>Bacteroidota</taxon>
        <taxon>Chitinophagia</taxon>
        <taxon>Chitinophagales</taxon>
        <taxon>Chitinophagaceae</taxon>
        <taxon>Pseudobacter</taxon>
    </lineage>
</organism>
<dbReference type="RefSeq" id="WP_130540756.1">
    <property type="nucleotide sequence ID" value="NZ_CP042431.1"/>
</dbReference>
<dbReference type="InterPro" id="IPR007403">
    <property type="entry name" value="DUF456"/>
</dbReference>
<feature type="transmembrane region" description="Helical" evidence="1">
    <location>
        <begin position="50"/>
        <end position="71"/>
    </location>
</feature>
<feature type="transmembrane region" description="Helical" evidence="1">
    <location>
        <begin position="83"/>
        <end position="111"/>
    </location>
</feature>
<keyword evidence="1" id="KW-1133">Transmembrane helix</keyword>
<dbReference type="Proteomes" id="UP000293874">
    <property type="component" value="Unassembled WGS sequence"/>
</dbReference>
<feature type="transmembrane region" description="Helical" evidence="1">
    <location>
        <begin position="131"/>
        <end position="153"/>
    </location>
</feature>
<dbReference type="PANTHER" id="PTHR39165:SF1">
    <property type="entry name" value="DUF456 DOMAIN-CONTAINING PROTEIN"/>
    <property type="match status" value="1"/>
</dbReference>
<reference evidence="2 3" key="1">
    <citation type="submission" date="2019-02" db="EMBL/GenBank/DDBJ databases">
        <title>Genomic Encyclopedia of Type Strains, Phase IV (KMG-IV): sequencing the most valuable type-strain genomes for metagenomic binning, comparative biology and taxonomic classification.</title>
        <authorList>
            <person name="Goeker M."/>
        </authorList>
    </citation>
    <scope>NUCLEOTIDE SEQUENCE [LARGE SCALE GENOMIC DNA]</scope>
    <source>
        <strain evidence="2 3">DSM 18116</strain>
    </source>
</reference>
<dbReference type="EMBL" id="SGXA01000001">
    <property type="protein sequence ID" value="RZS76458.1"/>
    <property type="molecule type" value="Genomic_DNA"/>
</dbReference>
<gene>
    <name evidence="2" type="ORF">EV199_2343</name>
</gene>
<evidence type="ECO:0000313" key="2">
    <source>
        <dbReference type="EMBL" id="RZS76458.1"/>
    </source>
</evidence>
<protein>
    <recommendedName>
        <fullName evidence="4">DUF456 domain-containing protein</fullName>
    </recommendedName>
</protein>
<sequence>MEWLWIILGFVLIVLGILGSLLPVLPGPPIAWFGLLLQNLRDPNPFSTQFLVIWAGIVIVTIILDYVIPIYGTKKFGGTKYGAWGCTLGFLLAFWMGPWGVIIGPFIGAFVGEMIGGQDSNRSLKAAFGSFIGFLVGSFLKIVVCFMMLWYLIKSIW</sequence>
<keyword evidence="3" id="KW-1185">Reference proteome</keyword>
<dbReference type="PANTHER" id="PTHR39165">
    <property type="entry name" value="IG HYPOTHETICAL 17883"/>
    <property type="match status" value="1"/>
</dbReference>
<dbReference type="OrthoDB" id="9808460at2"/>
<evidence type="ECO:0000313" key="3">
    <source>
        <dbReference type="Proteomes" id="UP000293874"/>
    </source>
</evidence>
<comment type="caution">
    <text evidence="2">The sequence shown here is derived from an EMBL/GenBank/DDBJ whole genome shotgun (WGS) entry which is preliminary data.</text>
</comment>